<sequence length="98" mass="9931">MSPGGGSNQQGSPCGQPQLGSAPSSTTEGRGSYSGGGGTFEDTSPHFISQMQNTGGPCDREQVRSQSSNSSHNNEPPPLGDPVCATVVPKKTRNGVAL</sequence>
<keyword evidence="3" id="KW-1185">Reference proteome</keyword>
<feature type="compositionally biased region" description="Polar residues" evidence="1">
    <location>
        <begin position="46"/>
        <end position="55"/>
    </location>
</feature>
<evidence type="ECO:0000313" key="3">
    <source>
        <dbReference type="Proteomes" id="UP001497482"/>
    </source>
</evidence>
<accession>A0AAV2K2A1</accession>
<organism evidence="2 3">
    <name type="scientific">Knipowitschia caucasica</name>
    <name type="common">Caucasian dwarf goby</name>
    <name type="synonym">Pomatoschistus caucasicus</name>
    <dbReference type="NCBI Taxonomy" id="637954"/>
    <lineage>
        <taxon>Eukaryota</taxon>
        <taxon>Metazoa</taxon>
        <taxon>Chordata</taxon>
        <taxon>Craniata</taxon>
        <taxon>Vertebrata</taxon>
        <taxon>Euteleostomi</taxon>
        <taxon>Actinopterygii</taxon>
        <taxon>Neopterygii</taxon>
        <taxon>Teleostei</taxon>
        <taxon>Neoteleostei</taxon>
        <taxon>Acanthomorphata</taxon>
        <taxon>Gobiaria</taxon>
        <taxon>Gobiiformes</taxon>
        <taxon>Gobioidei</taxon>
        <taxon>Gobiidae</taxon>
        <taxon>Gobiinae</taxon>
        <taxon>Knipowitschia</taxon>
    </lineage>
</organism>
<feature type="compositionally biased region" description="Low complexity" evidence="1">
    <location>
        <begin position="65"/>
        <end position="74"/>
    </location>
</feature>
<proteinExistence type="predicted"/>
<dbReference type="AlphaFoldDB" id="A0AAV2K2A1"/>
<feature type="compositionally biased region" description="Low complexity" evidence="1">
    <location>
        <begin position="9"/>
        <end position="31"/>
    </location>
</feature>
<protein>
    <submittedName>
        <fullName evidence="2">Uncharacterized protein</fullName>
    </submittedName>
</protein>
<feature type="region of interest" description="Disordered" evidence="1">
    <location>
        <begin position="1"/>
        <end position="98"/>
    </location>
</feature>
<dbReference type="EMBL" id="OZ035838">
    <property type="protein sequence ID" value="CAL1584023.1"/>
    <property type="molecule type" value="Genomic_DNA"/>
</dbReference>
<name>A0AAV2K2A1_KNICA</name>
<evidence type="ECO:0000256" key="1">
    <source>
        <dbReference type="SAM" id="MobiDB-lite"/>
    </source>
</evidence>
<gene>
    <name evidence="2" type="ORF">KC01_LOCUS14417</name>
</gene>
<reference evidence="2 3" key="1">
    <citation type="submission" date="2024-04" db="EMBL/GenBank/DDBJ databases">
        <authorList>
            <person name="Waldvogel A.-M."/>
            <person name="Schoenle A."/>
        </authorList>
    </citation>
    <scope>NUCLEOTIDE SEQUENCE [LARGE SCALE GENOMIC DNA]</scope>
</reference>
<dbReference type="Proteomes" id="UP001497482">
    <property type="component" value="Chromosome 16"/>
</dbReference>
<evidence type="ECO:0000313" key="2">
    <source>
        <dbReference type="EMBL" id="CAL1584023.1"/>
    </source>
</evidence>